<reference evidence="3" key="3">
    <citation type="submission" date="2015-04" db="UniProtKB">
        <authorList>
            <consortium name="EnsemblPlants"/>
        </authorList>
    </citation>
    <scope>IDENTIFICATION</scope>
</reference>
<dbReference type="Gramene" id="LPERR12G12800.1">
    <property type="protein sequence ID" value="LPERR12G12800.1"/>
    <property type="gene ID" value="LPERR12G12800"/>
</dbReference>
<dbReference type="PANTHER" id="PTHR32141">
    <property type="match status" value="1"/>
</dbReference>
<dbReference type="Pfam" id="PF24758">
    <property type="entry name" value="LRR_At5g56370"/>
    <property type="match status" value="1"/>
</dbReference>
<dbReference type="Pfam" id="PF08387">
    <property type="entry name" value="FBD"/>
    <property type="match status" value="1"/>
</dbReference>
<proteinExistence type="predicted"/>
<dbReference type="InterPro" id="IPR006566">
    <property type="entry name" value="FBD"/>
</dbReference>
<dbReference type="STRING" id="77586.A0A0D9Y0A6"/>
<evidence type="ECO:0000259" key="1">
    <source>
        <dbReference type="Pfam" id="PF08387"/>
    </source>
</evidence>
<protein>
    <submittedName>
        <fullName evidence="3">Uncharacterized protein</fullName>
    </submittedName>
</protein>
<organism evidence="3 4">
    <name type="scientific">Leersia perrieri</name>
    <dbReference type="NCBI Taxonomy" id="77586"/>
    <lineage>
        <taxon>Eukaryota</taxon>
        <taxon>Viridiplantae</taxon>
        <taxon>Streptophyta</taxon>
        <taxon>Embryophyta</taxon>
        <taxon>Tracheophyta</taxon>
        <taxon>Spermatophyta</taxon>
        <taxon>Magnoliopsida</taxon>
        <taxon>Liliopsida</taxon>
        <taxon>Poales</taxon>
        <taxon>Poaceae</taxon>
        <taxon>BOP clade</taxon>
        <taxon>Oryzoideae</taxon>
        <taxon>Oryzeae</taxon>
        <taxon>Oryzinae</taxon>
        <taxon>Leersia</taxon>
    </lineage>
</organism>
<dbReference type="AlphaFoldDB" id="A0A0D9Y0A6"/>
<dbReference type="PANTHER" id="PTHR32141:SF34">
    <property type="entry name" value="OS12G0558366 PROTEIN"/>
    <property type="match status" value="1"/>
</dbReference>
<feature type="domain" description="F-box/LRR-repeat protein 15/At3g58940/PEG3-like LRR" evidence="2">
    <location>
        <begin position="2"/>
        <end position="121"/>
    </location>
</feature>
<accession>A0A0D9Y0A6</accession>
<reference evidence="4" key="2">
    <citation type="submission" date="2013-12" db="EMBL/GenBank/DDBJ databases">
        <authorList>
            <person name="Yu Y."/>
            <person name="Lee S."/>
            <person name="de Baynast K."/>
            <person name="Wissotski M."/>
            <person name="Liu L."/>
            <person name="Talag J."/>
            <person name="Goicoechea J."/>
            <person name="Angelova A."/>
            <person name="Jetty R."/>
            <person name="Kudrna D."/>
            <person name="Golser W."/>
            <person name="Rivera L."/>
            <person name="Zhang J."/>
            <person name="Wing R."/>
        </authorList>
    </citation>
    <scope>NUCLEOTIDE SEQUENCE</scope>
</reference>
<evidence type="ECO:0000259" key="2">
    <source>
        <dbReference type="Pfam" id="PF24758"/>
    </source>
</evidence>
<dbReference type="Proteomes" id="UP000032180">
    <property type="component" value="Chromosome 12"/>
</dbReference>
<dbReference type="EnsemblPlants" id="LPERR12G12800.1">
    <property type="protein sequence ID" value="LPERR12G12800.1"/>
    <property type="gene ID" value="LPERR12G12800"/>
</dbReference>
<dbReference type="eggNOG" id="ENOG502RRRU">
    <property type="taxonomic scope" value="Eukaryota"/>
</dbReference>
<evidence type="ECO:0000313" key="4">
    <source>
        <dbReference type="Proteomes" id="UP000032180"/>
    </source>
</evidence>
<name>A0A0D9Y0A6_9ORYZ</name>
<sequence>MGCRCLRISSLTLRSLGVSDNLYINEGKLEEVIIEDAPLLERLIPQYICWGDFVIRVIQAPKLKILGYLSDKFPHLSLEPWFSSLSNVMRTVKILALDTSLDLEVVIDFLKCFPCVEKLYIVAKQDNFKNVQRYDSIECLDLHLKMVEFIHYEGNMSDLNFTKFFVVNARVLQSMKFIVRRDKCDAEWLEKQYQNLQLYASATRGITFDFQATYKAGCGDS</sequence>
<keyword evidence="4" id="KW-1185">Reference proteome</keyword>
<dbReference type="InterPro" id="IPR055411">
    <property type="entry name" value="LRR_FXL15/At3g58940/PEG3-like"/>
</dbReference>
<feature type="domain" description="FBD" evidence="1">
    <location>
        <begin position="137"/>
        <end position="177"/>
    </location>
</feature>
<dbReference type="InterPro" id="IPR055302">
    <property type="entry name" value="F-box_dom-containing"/>
</dbReference>
<evidence type="ECO:0000313" key="3">
    <source>
        <dbReference type="EnsemblPlants" id="LPERR12G12800.1"/>
    </source>
</evidence>
<dbReference type="HOGENOM" id="CLU_023151_7_0_1"/>
<reference evidence="3 4" key="1">
    <citation type="submission" date="2012-08" db="EMBL/GenBank/DDBJ databases">
        <title>Oryza genome evolution.</title>
        <authorList>
            <person name="Wing R.A."/>
        </authorList>
    </citation>
    <scope>NUCLEOTIDE SEQUENCE</scope>
</reference>